<dbReference type="InterPro" id="IPR023031">
    <property type="entry name" value="OPRT"/>
</dbReference>
<dbReference type="InterPro" id="IPR006273">
    <property type="entry name" value="Orotate_PRibTrfase_bac"/>
</dbReference>
<comment type="caution">
    <text evidence="9">The sequence shown here is derived from an EMBL/GenBank/DDBJ whole genome shotgun (WGS) entry which is preliminary data.</text>
</comment>
<dbReference type="GO" id="GO:0016757">
    <property type="term" value="F:glycosyltransferase activity"/>
    <property type="evidence" value="ECO:0007669"/>
    <property type="project" value="UniProtKB-KW"/>
</dbReference>
<dbReference type="EC" id="2.4.2.10" evidence="2 7"/>
<comment type="function">
    <text evidence="7">Catalyzes the transfer of a ribosyl phosphate group from 5-phosphoribose 1-diphosphate to orotate, leading to the formation of orotidine monophosphate (OMP).</text>
</comment>
<comment type="caution">
    <text evidence="7">Lacks conserved residue(s) required for the propagation of feature annotation.</text>
</comment>
<evidence type="ECO:0000256" key="5">
    <source>
        <dbReference type="ARBA" id="ARBA00022842"/>
    </source>
</evidence>
<sequence length="193" mass="20842">MTRDEVLTVFREAGAILEGHFILTSGLRSPVFLQKARVFMYPDKTEKLCKALADKIAQAGLGQIDYIVSPALGGLIPGYETARHLGVPAMWVEREDGEFRLRRFEMPKGARVVIVEDIVTTGLSCRETVTSLKSLGAEVVAVCCLIDRSGGEADTGVPLVALTEYKVPAYEPDNLPPELASLPAVKPGSRGLS</sequence>
<dbReference type="Pfam" id="PF00156">
    <property type="entry name" value="Pribosyltran"/>
    <property type="match status" value="1"/>
</dbReference>
<comment type="subunit">
    <text evidence="7">Homodimer.</text>
</comment>
<feature type="binding site" evidence="7">
    <location>
        <position position="148"/>
    </location>
    <ligand>
        <name>orotate</name>
        <dbReference type="ChEBI" id="CHEBI:30839"/>
    </ligand>
</feature>
<dbReference type="RefSeq" id="WP_155189909.1">
    <property type="nucleotide sequence ID" value="NZ_BAAAEA010000003.1"/>
</dbReference>
<evidence type="ECO:0000256" key="7">
    <source>
        <dbReference type="HAMAP-Rule" id="MF_01208"/>
    </source>
</evidence>
<evidence type="ECO:0000259" key="8">
    <source>
        <dbReference type="Pfam" id="PF00156"/>
    </source>
</evidence>
<keyword evidence="10" id="KW-1185">Reference proteome</keyword>
<keyword evidence="3 7" id="KW-0328">Glycosyltransferase</keyword>
<keyword evidence="5 7" id="KW-0460">Magnesium</keyword>
<comment type="pathway">
    <text evidence="1 7">Pyrimidine metabolism; UMP biosynthesis via de novo pathway; UMP from orotate: step 1/2.</text>
</comment>
<dbReference type="CDD" id="cd06223">
    <property type="entry name" value="PRTases_typeI"/>
    <property type="match status" value="1"/>
</dbReference>
<evidence type="ECO:0000256" key="2">
    <source>
        <dbReference type="ARBA" id="ARBA00011971"/>
    </source>
</evidence>
<evidence type="ECO:0000256" key="4">
    <source>
        <dbReference type="ARBA" id="ARBA00022679"/>
    </source>
</evidence>
<dbReference type="HAMAP" id="MF_01208">
    <property type="entry name" value="PyrE"/>
    <property type="match status" value="1"/>
</dbReference>
<dbReference type="PANTHER" id="PTHR19278">
    <property type="entry name" value="OROTATE PHOSPHORIBOSYLTRANSFERASE"/>
    <property type="match status" value="1"/>
</dbReference>
<feature type="binding site" description="in other chain" evidence="7">
    <location>
        <begin position="116"/>
        <end position="124"/>
    </location>
    <ligand>
        <name>5-phospho-alpha-D-ribose 1-diphosphate</name>
        <dbReference type="ChEBI" id="CHEBI:58017"/>
        <note>ligand shared between dimeric partners</note>
    </ligand>
</feature>
<evidence type="ECO:0000313" key="10">
    <source>
        <dbReference type="Proteomes" id="UP001157914"/>
    </source>
</evidence>
<comment type="catalytic activity">
    <reaction evidence="7">
        <text>orotidine 5'-phosphate + diphosphate = orotate + 5-phospho-alpha-D-ribose 1-diphosphate</text>
        <dbReference type="Rhea" id="RHEA:10380"/>
        <dbReference type="ChEBI" id="CHEBI:30839"/>
        <dbReference type="ChEBI" id="CHEBI:33019"/>
        <dbReference type="ChEBI" id="CHEBI:57538"/>
        <dbReference type="ChEBI" id="CHEBI:58017"/>
        <dbReference type="EC" id="2.4.2.10"/>
    </reaction>
</comment>
<dbReference type="InterPro" id="IPR029057">
    <property type="entry name" value="PRTase-like"/>
</dbReference>
<evidence type="ECO:0000313" key="9">
    <source>
        <dbReference type="EMBL" id="SMP19319.1"/>
    </source>
</evidence>
<dbReference type="SUPFAM" id="SSF53271">
    <property type="entry name" value="PRTase-like"/>
    <property type="match status" value="1"/>
</dbReference>
<keyword evidence="4 7" id="KW-0808">Transferase</keyword>
<dbReference type="NCBIfam" id="TIGR01367">
    <property type="entry name" value="pyrE_Therm"/>
    <property type="match status" value="1"/>
</dbReference>
<dbReference type="InterPro" id="IPR000836">
    <property type="entry name" value="PRTase_dom"/>
</dbReference>
<dbReference type="PANTHER" id="PTHR19278:SF9">
    <property type="entry name" value="URIDINE 5'-MONOPHOSPHATE SYNTHASE"/>
    <property type="match status" value="1"/>
</dbReference>
<feature type="domain" description="Phosphoribosyltransferase" evidence="8">
    <location>
        <begin position="46"/>
        <end position="152"/>
    </location>
</feature>
<evidence type="ECO:0000256" key="6">
    <source>
        <dbReference type="ARBA" id="ARBA00022975"/>
    </source>
</evidence>
<keyword evidence="6 7" id="KW-0665">Pyrimidine biosynthesis</keyword>
<reference evidence="9 10" key="1">
    <citation type="submission" date="2017-05" db="EMBL/GenBank/DDBJ databases">
        <authorList>
            <person name="Varghese N."/>
            <person name="Submissions S."/>
        </authorList>
    </citation>
    <scope>NUCLEOTIDE SEQUENCE [LARGE SCALE GENOMIC DNA]</scope>
    <source>
        <strain evidence="9 10">DSM 15949</strain>
    </source>
</reference>
<proteinExistence type="inferred from homology"/>
<protein>
    <recommendedName>
        <fullName evidence="2 7">Orotate phosphoribosyltransferase</fullName>
        <shortName evidence="7">OPRT</shortName>
        <shortName evidence="7">OPRTase</shortName>
        <ecNumber evidence="2 7">2.4.2.10</ecNumber>
    </recommendedName>
</protein>
<evidence type="ECO:0000256" key="3">
    <source>
        <dbReference type="ARBA" id="ARBA00022676"/>
    </source>
</evidence>
<comment type="cofactor">
    <cofactor evidence="7">
        <name>Mg(2+)</name>
        <dbReference type="ChEBI" id="CHEBI:18420"/>
    </cofactor>
</comment>
<gene>
    <name evidence="7" type="primary">pyrE</name>
    <name evidence="9" type="ORF">SAMN06265374_2019</name>
</gene>
<name>A0ABY1NXB8_9HYPH</name>
<dbReference type="EMBL" id="FXTT01000002">
    <property type="protein sequence ID" value="SMP19319.1"/>
    <property type="molecule type" value="Genomic_DNA"/>
</dbReference>
<accession>A0ABY1NXB8</accession>
<organism evidence="9 10">
    <name type="scientific">Roseibium denhamense</name>
    <dbReference type="NCBI Taxonomy" id="76305"/>
    <lineage>
        <taxon>Bacteria</taxon>
        <taxon>Pseudomonadati</taxon>
        <taxon>Pseudomonadota</taxon>
        <taxon>Alphaproteobacteria</taxon>
        <taxon>Hyphomicrobiales</taxon>
        <taxon>Stappiaceae</taxon>
        <taxon>Roseibium</taxon>
    </lineage>
</organism>
<feature type="binding site" evidence="7">
    <location>
        <position position="120"/>
    </location>
    <ligand>
        <name>orotate</name>
        <dbReference type="ChEBI" id="CHEBI:30839"/>
    </ligand>
</feature>
<comment type="similarity">
    <text evidence="7">Belongs to the purine/pyrimidine phosphoribosyltransferase family. PyrE subfamily.</text>
</comment>
<evidence type="ECO:0000256" key="1">
    <source>
        <dbReference type="ARBA" id="ARBA00004889"/>
    </source>
</evidence>
<dbReference type="Proteomes" id="UP001157914">
    <property type="component" value="Unassembled WGS sequence"/>
</dbReference>
<dbReference type="Gene3D" id="3.40.50.2020">
    <property type="match status" value="1"/>
</dbReference>